<keyword evidence="1" id="KW-0472">Membrane</keyword>
<organism evidence="2">
    <name type="scientific">Candidatus Kentrum eta</name>
    <dbReference type="NCBI Taxonomy" id="2126337"/>
    <lineage>
        <taxon>Bacteria</taxon>
        <taxon>Pseudomonadati</taxon>
        <taxon>Pseudomonadota</taxon>
        <taxon>Gammaproteobacteria</taxon>
        <taxon>Candidatus Kentrum</taxon>
    </lineage>
</organism>
<proteinExistence type="predicted"/>
<protein>
    <submittedName>
        <fullName evidence="2">Uncharacterized protein</fullName>
    </submittedName>
</protein>
<evidence type="ECO:0000256" key="1">
    <source>
        <dbReference type="SAM" id="Phobius"/>
    </source>
</evidence>
<evidence type="ECO:0000313" key="3">
    <source>
        <dbReference type="EMBL" id="VFJ98578.1"/>
    </source>
</evidence>
<sequence length="78" mass="8203">MTTEQTDTGTNNSNAGIQSGAIECIVSKAVDQKFEKFPDSVSKANDVSNRAIKAVKITLVAVILIGTGLSGVLIHMVR</sequence>
<reference evidence="2" key="1">
    <citation type="submission" date="2019-02" db="EMBL/GenBank/DDBJ databases">
        <authorList>
            <person name="Gruber-Vodicka R. H."/>
            <person name="Seah K. B. B."/>
        </authorList>
    </citation>
    <scope>NUCLEOTIDE SEQUENCE</scope>
    <source>
        <strain evidence="4">BECK_SA2B12</strain>
        <strain evidence="2">BECK_SA2B15</strain>
        <strain evidence="3">BECK_SA2B20</strain>
    </source>
</reference>
<accession>A0A450UYY8</accession>
<evidence type="ECO:0000313" key="2">
    <source>
        <dbReference type="EMBL" id="VFJ97753.1"/>
    </source>
</evidence>
<dbReference type="EMBL" id="CAADFG010000126">
    <property type="protein sequence ID" value="VFJ97753.1"/>
    <property type="molecule type" value="Genomic_DNA"/>
</dbReference>
<dbReference type="EMBL" id="CAADFJ010000123">
    <property type="protein sequence ID" value="VFK03309.1"/>
    <property type="molecule type" value="Genomic_DNA"/>
</dbReference>
<gene>
    <name evidence="2" type="ORF">BECKH772A_GA0070896_1012612</name>
    <name evidence="3" type="ORF">BECKH772B_GA0070898_101379</name>
    <name evidence="4" type="ORF">BECKH772C_GA0070978_1012311</name>
</gene>
<feature type="transmembrane region" description="Helical" evidence="1">
    <location>
        <begin position="57"/>
        <end position="77"/>
    </location>
</feature>
<keyword evidence="1" id="KW-1133">Transmembrane helix</keyword>
<keyword evidence="1" id="KW-0812">Transmembrane</keyword>
<dbReference type="EMBL" id="CAADFI010000137">
    <property type="protein sequence ID" value="VFJ98578.1"/>
    <property type="molecule type" value="Genomic_DNA"/>
</dbReference>
<evidence type="ECO:0000313" key="4">
    <source>
        <dbReference type="EMBL" id="VFK03309.1"/>
    </source>
</evidence>
<name>A0A450UYY8_9GAMM</name>
<dbReference type="AlphaFoldDB" id="A0A450UYY8"/>